<evidence type="ECO:0000313" key="14">
    <source>
        <dbReference type="EMBL" id="RRJ82360.1"/>
    </source>
</evidence>
<dbReference type="Gene3D" id="3.40.50.2000">
    <property type="entry name" value="Glycogen Phosphorylase B"/>
    <property type="match status" value="2"/>
</dbReference>
<dbReference type="Proteomes" id="UP000280792">
    <property type="component" value="Unassembled WGS sequence"/>
</dbReference>
<dbReference type="GO" id="GO:0005886">
    <property type="term" value="C:plasma membrane"/>
    <property type="evidence" value="ECO:0007669"/>
    <property type="project" value="UniProtKB-SubCell"/>
</dbReference>
<dbReference type="InterPro" id="IPR011908">
    <property type="entry name" value="LipoPS_heptosylTferase-I"/>
</dbReference>
<sequence>MRVLLVKTSSMGDVIHALPALTDALARFPDLKVDWVVEEGFAEIPGWHPAVDRVIPVSIRRWRKQWLKSFFSGEIKAFRAELTRERYDRVIDAQGLLKSAWITRQARGLTCGMDRNSAREPVASHFYKKSFPVARQQHAVERIRQLFAQALEYPVPTEVGAFGVQREQFLPEVVTEDKPYVVFLHGTTRDDKHWPEPYWQTLCGMMAHRGYQIRLPWGNERERQRAEAIARITPAATVLPRLSLAEIATQLVGASGAVAVDTGLGHLAAALAVPTVSLYGPTSPDLIGAYGAHQRHLRATDYTEIPQNGSGKAVDPAIFAPLHPALVKTALLDLM</sequence>
<evidence type="ECO:0000256" key="8">
    <source>
        <dbReference type="ARBA" id="ARBA00023136"/>
    </source>
</evidence>
<keyword evidence="8" id="KW-0472">Membrane</keyword>
<comment type="catalytic activity">
    <reaction evidence="13">
        <text>an alpha-Kdo-(2-&gt;4)-alpha-Kdo-(2-&gt;6)-lipid A + ADP-L-glycero-beta-D-manno-heptose = an L-alpha-D-Hep-(1-&gt;5)-[alpha-Kdo-(2-&gt;4)]-alpha-Kdo-(2-&gt;6)-lipid A + ADP + H(+)</text>
        <dbReference type="Rhea" id="RHEA:74067"/>
        <dbReference type="ChEBI" id="CHEBI:15378"/>
        <dbReference type="ChEBI" id="CHEBI:61506"/>
        <dbReference type="ChEBI" id="CHEBI:176431"/>
        <dbReference type="ChEBI" id="CHEBI:193068"/>
        <dbReference type="ChEBI" id="CHEBI:456216"/>
        <dbReference type="EC" id="2.4.99.23"/>
    </reaction>
</comment>
<accession>A0A3P3VI15</accession>
<evidence type="ECO:0000256" key="4">
    <source>
        <dbReference type="ARBA" id="ARBA00022519"/>
    </source>
</evidence>
<comment type="similarity">
    <text evidence="9">Belongs to the glycosyltransferase 9 family.</text>
</comment>
<evidence type="ECO:0000256" key="5">
    <source>
        <dbReference type="ARBA" id="ARBA00022676"/>
    </source>
</evidence>
<dbReference type="EC" id="2.4.99.23" evidence="10"/>
<dbReference type="GO" id="GO:0005829">
    <property type="term" value="C:cytosol"/>
    <property type="evidence" value="ECO:0007669"/>
    <property type="project" value="TreeGrafter"/>
</dbReference>
<dbReference type="SUPFAM" id="SSF53756">
    <property type="entry name" value="UDP-Glycosyltransferase/glycogen phosphorylase"/>
    <property type="match status" value="1"/>
</dbReference>
<dbReference type="RefSeq" id="WP_125016070.1">
    <property type="nucleotide sequence ID" value="NZ_QWEZ01000002.1"/>
</dbReference>
<evidence type="ECO:0000313" key="15">
    <source>
        <dbReference type="Proteomes" id="UP000280792"/>
    </source>
</evidence>
<dbReference type="PANTHER" id="PTHR30160">
    <property type="entry name" value="TETRAACYLDISACCHARIDE 4'-KINASE-RELATED"/>
    <property type="match status" value="1"/>
</dbReference>
<comment type="caution">
    <text evidence="14">The sequence shown here is derived from an EMBL/GenBank/DDBJ whole genome shotgun (WGS) entry which is preliminary data.</text>
</comment>
<evidence type="ECO:0000256" key="3">
    <source>
        <dbReference type="ARBA" id="ARBA00022475"/>
    </source>
</evidence>
<evidence type="ECO:0000256" key="10">
    <source>
        <dbReference type="ARBA" id="ARBA00044041"/>
    </source>
</evidence>
<dbReference type="PANTHER" id="PTHR30160:SF19">
    <property type="entry name" value="LIPOPOLYSACCHARIDE HEPTOSYLTRANSFERASE 1"/>
    <property type="match status" value="1"/>
</dbReference>
<evidence type="ECO:0000256" key="9">
    <source>
        <dbReference type="ARBA" id="ARBA00043995"/>
    </source>
</evidence>
<evidence type="ECO:0000256" key="1">
    <source>
        <dbReference type="ARBA" id="ARBA00004515"/>
    </source>
</evidence>
<evidence type="ECO:0000256" key="13">
    <source>
        <dbReference type="ARBA" id="ARBA00049201"/>
    </source>
</evidence>
<dbReference type="EMBL" id="QWEZ01000002">
    <property type="protein sequence ID" value="RRJ82360.1"/>
    <property type="molecule type" value="Genomic_DNA"/>
</dbReference>
<dbReference type="GO" id="GO:0008713">
    <property type="term" value="F:ADP-heptose-lipopolysaccharide heptosyltransferase activity"/>
    <property type="evidence" value="ECO:0007669"/>
    <property type="project" value="TreeGrafter"/>
</dbReference>
<dbReference type="CDD" id="cd03789">
    <property type="entry name" value="GT9_LPS_heptosyltransferase"/>
    <property type="match status" value="1"/>
</dbReference>
<proteinExistence type="inferred from homology"/>
<keyword evidence="4" id="KW-0997">Cell inner membrane</keyword>
<keyword evidence="6 14" id="KW-0808">Transferase</keyword>
<keyword evidence="3" id="KW-1003">Cell membrane</keyword>
<dbReference type="AlphaFoldDB" id="A0A3P3VI15"/>
<evidence type="ECO:0000256" key="12">
    <source>
        <dbReference type="ARBA" id="ARBA00044330"/>
    </source>
</evidence>
<organism evidence="14 15">
    <name type="scientific">Aestuariirhabdus litorea</name>
    <dbReference type="NCBI Taxonomy" id="2528527"/>
    <lineage>
        <taxon>Bacteria</taxon>
        <taxon>Pseudomonadati</taxon>
        <taxon>Pseudomonadota</taxon>
        <taxon>Gammaproteobacteria</taxon>
        <taxon>Oceanospirillales</taxon>
        <taxon>Aestuariirhabdaceae</taxon>
        <taxon>Aestuariirhabdus</taxon>
    </lineage>
</organism>
<dbReference type="InterPro" id="IPR051199">
    <property type="entry name" value="LPS_LOS_Heptosyltrfase"/>
</dbReference>
<dbReference type="InterPro" id="IPR002201">
    <property type="entry name" value="Glyco_trans_9"/>
</dbReference>
<evidence type="ECO:0000256" key="2">
    <source>
        <dbReference type="ARBA" id="ARBA00004713"/>
    </source>
</evidence>
<keyword evidence="5" id="KW-0328">Glycosyltransferase</keyword>
<dbReference type="Pfam" id="PF01075">
    <property type="entry name" value="Glyco_transf_9"/>
    <property type="match status" value="1"/>
</dbReference>
<protein>
    <recommendedName>
        <fullName evidence="11">Lipopolysaccharide heptosyltransferase 1</fullName>
        <ecNumber evidence="10">2.4.99.23</ecNumber>
    </recommendedName>
    <alternativeName>
        <fullName evidence="12">ADP-heptose:lipopolysaccharide heptosyltransferase I</fullName>
    </alternativeName>
</protein>
<dbReference type="GO" id="GO:0009244">
    <property type="term" value="P:lipopolysaccharide core region biosynthetic process"/>
    <property type="evidence" value="ECO:0007669"/>
    <property type="project" value="InterPro"/>
</dbReference>
<keyword evidence="15" id="KW-1185">Reference proteome</keyword>
<keyword evidence="7" id="KW-0448">Lipopolysaccharide biosynthesis</keyword>
<evidence type="ECO:0000256" key="7">
    <source>
        <dbReference type="ARBA" id="ARBA00022985"/>
    </source>
</evidence>
<evidence type="ECO:0000256" key="6">
    <source>
        <dbReference type="ARBA" id="ARBA00022679"/>
    </source>
</evidence>
<comment type="pathway">
    <text evidence="2">Bacterial outer membrane biogenesis; LPS core biosynthesis.</text>
</comment>
<dbReference type="NCBIfam" id="TIGR02193">
    <property type="entry name" value="heptsyl_trn_I"/>
    <property type="match status" value="1"/>
</dbReference>
<name>A0A3P3VI15_9GAMM</name>
<comment type="subcellular location">
    <subcellularLocation>
        <location evidence="1">Cell inner membrane</location>
        <topology evidence="1">Peripheral membrane protein</topology>
        <orientation evidence="1">Cytoplasmic side</orientation>
    </subcellularLocation>
</comment>
<reference evidence="14 15" key="2">
    <citation type="submission" date="2018-12" db="EMBL/GenBank/DDBJ databases">
        <title>Simiduia agarivorans gen. nov., sp. nov., a marine, agarolytic bacterium isolated from shallow coastal water from Keelung, Taiwan.</title>
        <authorList>
            <person name="Shieh W.Y."/>
        </authorList>
    </citation>
    <scope>NUCLEOTIDE SEQUENCE [LARGE SCALE GENOMIC DNA]</scope>
    <source>
        <strain evidence="14 15">GTF-13</strain>
    </source>
</reference>
<dbReference type="NCBIfam" id="NF008204">
    <property type="entry name" value="PRK10964.1"/>
    <property type="match status" value="1"/>
</dbReference>
<reference evidence="14 15" key="1">
    <citation type="submission" date="2018-08" db="EMBL/GenBank/DDBJ databases">
        <authorList>
            <person name="Khan S.A."/>
        </authorList>
    </citation>
    <scope>NUCLEOTIDE SEQUENCE [LARGE SCALE GENOMIC DNA]</scope>
    <source>
        <strain evidence="14 15">GTF-13</strain>
    </source>
</reference>
<gene>
    <name evidence="14" type="primary">rfaC</name>
    <name evidence="14" type="ORF">D0544_10770</name>
</gene>
<evidence type="ECO:0000256" key="11">
    <source>
        <dbReference type="ARBA" id="ARBA00044190"/>
    </source>
</evidence>